<dbReference type="EMBL" id="BGPR01113342">
    <property type="protein sequence ID" value="GBM97758.1"/>
    <property type="molecule type" value="Genomic_DNA"/>
</dbReference>
<gene>
    <name evidence="2" type="ORF">AVEN_85915_1</name>
</gene>
<accession>A0A4Y2K7A6</accession>
<evidence type="ECO:0000256" key="1">
    <source>
        <dbReference type="SAM" id="MobiDB-lite"/>
    </source>
</evidence>
<evidence type="ECO:0000313" key="2">
    <source>
        <dbReference type="EMBL" id="GBM97758.1"/>
    </source>
</evidence>
<organism evidence="2 3">
    <name type="scientific">Araneus ventricosus</name>
    <name type="common">Orbweaver spider</name>
    <name type="synonym">Epeira ventricosa</name>
    <dbReference type="NCBI Taxonomy" id="182803"/>
    <lineage>
        <taxon>Eukaryota</taxon>
        <taxon>Metazoa</taxon>
        <taxon>Ecdysozoa</taxon>
        <taxon>Arthropoda</taxon>
        <taxon>Chelicerata</taxon>
        <taxon>Arachnida</taxon>
        <taxon>Araneae</taxon>
        <taxon>Araneomorphae</taxon>
        <taxon>Entelegynae</taxon>
        <taxon>Araneoidea</taxon>
        <taxon>Araneidae</taxon>
        <taxon>Araneus</taxon>
    </lineage>
</organism>
<dbReference type="AlphaFoldDB" id="A0A4Y2K7A6"/>
<name>A0A4Y2K7A6_ARAVE</name>
<dbReference type="Proteomes" id="UP000499080">
    <property type="component" value="Unassembled WGS sequence"/>
</dbReference>
<sequence>NDDFFGTGSDTTYKINEDKETDGVASDEDSSSIEDSNIAPSDGVASDEDSSSNEDPNIARSVSTVTEFSENKEVYSDKLLPL</sequence>
<reference evidence="2 3" key="1">
    <citation type="journal article" date="2019" name="Sci. Rep.">
        <title>Orb-weaving spider Araneus ventricosus genome elucidates the spidroin gene catalogue.</title>
        <authorList>
            <person name="Kono N."/>
            <person name="Nakamura H."/>
            <person name="Ohtoshi R."/>
            <person name="Moran D.A.P."/>
            <person name="Shinohara A."/>
            <person name="Yoshida Y."/>
            <person name="Fujiwara M."/>
            <person name="Mori M."/>
            <person name="Tomita M."/>
            <person name="Arakawa K."/>
        </authorList>
    </citation>
    <scope>NUCLEOTIDE SEQUENCE [LARGE SCALE GENOMIC DNA]</scope>
</reference>
<feature type="non-terminal residue" evidence="2">
    <location>
        <position position="1"/>
    </location>
</feature>
<evidence type="ECO:0000313" key="3">
    <source>
        <dbReference type="Proteomes" id="UP000499080"/>
    </source>
</evidence>
<comment type="caution">
    <text evidence="2">The sequence shown here is derived from an EMBL/GenBank/DDBJ whole genome shotgun (WGS) entry which is preliminary data.</text>
</comment>
<protein>
    <submittedName>
        <fullName evidence="2">Uncharacterized protein</fullName>
    </submittedName>
</protein>
<keyword evidence="3" id="KW-1185">Reference proteome</keyword>
<proteinExistence type="predicted"/>
<feature type="region of interest" description="Disordered" evidence="1">
    <location>
        <begin position="1"/>
        <end position="64"/>
    </location>
</feature>